<feature type="compositionally biased region" description="Low complexity" evidence="1">
    <location>
        <begin position="34"/>
        <end position="52"/>
    </location>
</feature>
<proteinExistence type="predicted"/>
<feature type="compositionally biased region" description="Acidic residues" evidence="1">
    <location>
        <begin position="19"/>
        <end position="30"/>
    </location>
</feature>
<dbReference type="EMBL" id="CALLCH030000016">
    <property type="protein sequence ID" value="CAI4217521.1"/>
    <property type="molecule type" value="Genomic_DNA"/>
</dbReference>
<feature type="compositionally biased region" description="Acidic residues" evidence="1">
    <location>
        <begin position="231"/>
        <end position="241"/>
    </location>
</feature>
<protein>
    <submittedName>
        <fullName evidence="2">Uncharacterized protein</fullName>
    </submittedName>
</protein>
<organism evidence="2 3">
    <name type="scientific">Parascedosporium putredinis</name>
    <dbReference type="NCBI Taxonomy" id="1442378"/>
    <lineage>
        <taxon>Eukaryota</taxon>
        <taxon>Fungi</taxon>
        <taxon>Dikarya</taxon>
        <taxon>Ascomycota</taxon>
        <taxon>Pezizomycotina</taxon>
        <taxon>Sordariomycetes</taxon>
        <taxon>Hypocreomycetidae</taxon>
        <taxon>Microascales</taxon>
        <taxon>Microascaceae</taxon>
        <taxon>Parascedosporium</taxon>
    </lineage>
</organism>
<feature type="compositionally biased region" description="Pro residues" evidence="1">
    <location>
        <begin position="7"/>
        <end position="16"/>
    </location>
</feature>
<accession>A0A9P1H7T8</accession>
<gene>
    <name evidence="2" type="ORF">PPNO1_LOCUS7128</name>
</gene>
<feature type="region of interest" description="Disordered" evidence="1">
    <location>
        <begin position="170"/>
        <end position="241"/>
    </location>
</feature>
<evidence type="ECO:0000313" key="3">
    <source>
        <dbReference type="Proteomes" id="UP000838763"/>
    </source>
</evidence>
<dbReference type="Proteomes" id="UP000838763">
    <property type="component" value="Unassembled WGS sequence"/>
</dbReference>
<name>A0A9P1H7T8_9PEZI</name>
<feature type="compositionally biased region" description="Acidic residues" evidence="1">
    <location>
        <begin position="75"/>
        <end position="85"/>
    </location>
</feature>
<feature type="region of interest" description="Disordered" evidence="1">
    <location>
        <begin position="1"/>
        <end position="123"/>
    </location>
</feature>
<keyword evidence="3" id="KW-1185">Reference proteome</keyword>
<comment type="caution">
    <text evidence="2">The sequence shown here is derived from an EMBL/GenBank/DDBJ whole genome shotgun (WGS) entry which is preliminary data.</text>
</comment>
<evidence type="ECO:0000256" key="1">
    <source>
        <dbReference type="SAM" id="MobiDB-lite"/>
    </source>
</evidence>
<feature type="compositionally biased region" description="Basic and acidic residues" evidence="1">
    <location>
        <begin position="214"/>
        <end position="230"/>
    </location>
</feature>
<dbReference type="OrthoDB" id="4186058at2759"/>
<sequence length="262" mass="30097">MSTPYRYPRPPAPQPSPSDSDDEESADDDTMNPSLSSGKTDSESDSPSSLGSHQPITGSRPSPRVVTTHGRAAFEIEELSDFDPMDSDREAALKPAEYEYPESERSRSPARYPAEGSRGPYRARVRELPREFVNSMRNLDCDDSDDEFDADDMEHHDFVVRQKELKRIHRISHGSSIGKRTMSDRGDSDHEDLKPFENGENALHDRRMRRRVGERRESLFHDHPPERIPELEEPDSDAEEQEFNFARELPYYDIEIMEVDSE</sequence>
<dbReference type="AlphaFoldDB" id="A0A9P1H7T8"/>
<feature type="compositionally biased region" description="Basic and acidic residues" evidence="1">
    <location>
        <begin position="181"/>
        <end position="205"/>
    </location>
</feature>
<evidence type="ECO:0000313" key="2">
    <source>
        <dbReference type="EMBL" id="CAI4217521.1"/>
    </source>
</evidence>
<reference evidence="2" key="1">
    <citation type="submission" date="2022-11" db="EMBL/GenBank/DDBJ databases">
        <authorList>
            <person name="Scott C."/>
            <person name="Bruce N."/>
        </authorList>
    </citation>
    <scope>NUCLEOTIDE SEQUENCE</scope>
</reference>